<dbReference type="EMBL" id="QTSX02006560">
    <property type="protein sequence ID" value="KAJ9053084.1"/>
    <property type="molecule type" value="Genomic_DNA"/>
</dbReference>
<accession>A0ACC2RST2</accession>
<comment type="caution">
    <text evidence="1">The sequence shown here is derived from an EMBL/GenBank/DDBJ whole genome shotgun (WGS) entry which is preliminary data.</text>
</comment>
<name>A0ACC2RST2_9FUNG</name>
<evidence type="ECO:0000313" key="2">
    <source>
        <dbReference type="Proteomes" id="UP001165960"/>
    </source>
</evidence>
<sequence>MNLWFEQILPYLVLVIFHLNSCQVDHQAPAPSGDQPADPSQAPHRPPGAPFEPMHFTKCPPNPAYAEYNLETILIADPLARTRETEYIGGEGKRIEVPPLLFKDKYNYLPAYFVPMTLSLTLQPDRLMETPATAKTTSTKLFRVLYITLTGMVDAIVPKSRPWSFLGQSVSYIIKLEPILWWALPSGPTLFCPKSTNASTYALLPDIESPISFYYHLVKGMQFSWENSGYPPTIETVLPTLTSRKNT</sequence>
<keyword evidence="2" id="KW-1185">Reference proteome</keyword>
<proteinExistence type="predicted"/>
<evidence type="ECO:0000313" key="1">
    <source>
        <dbReference type="EMBL" id="KAJ9053084.1"/>
    </source>
</evidence>
<organism evidence="1 2">
    <name type="scientific">Entomophthora muscae</name>
    <dbReference type="NCBI Taxonomy" id="34485"/>
    <lineage>
        <taxon>Eukaryota</taxon>
        <taxon>Fungi</taxon>
        <taxon>Fungi incertae sedis</taxon>
        <taxon>Zoopagomycota</taxon>
        <taxon>Entomophthoromycotina</taxon>
        <taxon>Entomophthoromycetes</taxon>
        <taxon>Entomophthorales</taxon>
        <taxon>Entomophthoraceae</taxon>
        <taxon>Entomophthora</taxon>
    </lineage>
</organism>
<protein>
    <submittedName>
        <fullName evidence="1">Uncharacterized protein</fullName>
    </submittedName>
</protein>
<gene>
    <name evidence="1" type="ORF">DSO57_1027692</name>
</gene>
<reference evidence="1" key="1">
    <citation type="submission" date="2022-04" db="EMBL/GenBank/DDBJ databases">
        <title>Genome of the entomopathogenic fungus Entomophthora muscae.</title>
        <authorList>
            <person name="Elya C."/>
            <person name="Lovett B.R."/>
            <person name="Lee E."/>
            <person name="Macias A.M."/>
            <person name="Hajek A.E."/>
            <person name="De Bivort B.L."/>
            <person name="Kasson M.T."/>
            <person name="De Fine Licht H.H."/>
            <person name="Stajich J.E."/>
        </authorList>
    </citation>
    <scope>NUCLEOTIDE SEQUENCE</scope>
    <source>
        <strain evidence="1">Berkeley</strain>
    </source>
</reference>
<dbReference type="Proteomes" id="UP001165960">
    <property type="component" value="Unassembled WGS sequence"/>
</dbReference>